<dbReference type="PANTHER" id="PTHR46208:SF1">
    <property type="entry name" value="MITOCHONDRIAL IMPORT RECEPTOR SUBUNIT TOM70"/>
    <property type="match status" value="1"/>
</dbReference>
<evidence type="ECO:0000256" key="2">
    <source>
        <dbReference type="ARBA" id="ARBA00022692"/>
    </source>
</evidence>
<evidence type="ECO:0000256" key="3">
    <source>
        <dbReference type="ARBA" id="ARBA00022737"/>
    </source>
</evidence>
<evidence type="ECO:0000313" key="13">
    <source>
        <dbReference type="Proteomes" id="UP000053825"/>
    </source>
</evidence>
<gene>
    <name evidence="12" type="ORF">WH47_07330</name>
</gene>
<keyword evidence="8" id="KW-0472">Membrane</keyword>
<proteinExistence type="inferred from homology"/>
<keyword evidence="13" id="KW-1185">Reference proteome</keyword>
<evidence type="ECO:0000256" key="5">
    <source>
        <dbReference type="ARBA" id="ARBA00022803"/>
    </source>
</evidence>
<feature type="compositionally biased region" description="Basic residues" evidence="11">
    <location>
        <begin position="40"/>
        <end position="53"/>
    </location>
</feature>
<evidence type="ECO:0000256" key="6">
    <source>
        <dbReference type="ARBA" id="ARBA00022989"/>
    </source>
</evidence>
<evidence type="ECO:0000256" key="1">
    <source>
        <dbReference type="ARBA" id="ARBA00004572"/>
    </source>
</evidence>
<evidence type="ECO:0000256" key="9">
    <source>
        <dbReference type="ARBA" id="ARBA00038030"/>
    </source>
</evidence>
<name>A0A0L7R660_9HYME</name>
<keyword evidence="2" id="KW-0812">Transmembrane</keyword>
<comment type="similarity">
    <text evidence="9">Belongs to the Tom70 family.</text>
</comment>
<dbReference type="SMART" id="SM00028">
    <property type="entry name" value="TPR"/>
    <property type="match status" value="8"/>
</dbReference>
<feature type="region of interest" description="Disordered" evidence="11">
    <location>
        <begin position="40"/>
        <end position="69"/>
    </location>
</feature>
<dbReference type="GO" id="GO:0030150">
    <property type="term" value="P:protein import into mitochondrial matrix"/>
    <property type="evidence" value="ECO:0007669"/>
    <property type="project" value="TreeGrafter"/>
</dbReference>
<protein>
    <submittedName>
        <fullName evidence="12">Mitochondrial import receptor subunit TOM70</fullName>
    </submittedName>
</protein>
<feature type="repeat" description="TPR" evidence="10">
    <location>
        <begin position="89"/>
        <end position="122"/>
    </location>
</feature>
<dbReference type="InterPro" id="IPR019734">
    <property type="entry name" value="TPR_rpt"/>
</dbReference>
<feature type="repeat" description="TPR" evidence="10">
    <location>
        <begin position="510"/>
        <end position="543"/>
    </location>
</feature>
<keyword evidence="12" id="KW-0675">Receptor</keyword>
<evidence type="ECO:0000256" key="11">
    <source>
        <dbReference type="SAM" id="MobiDB-lite"/>
    </source>
</evidence>
<organism evidence="12 13">
    <name type="scientific">Habropoda laboriosa</name>
    <dbReference type="NCBI Taxonomy" id="597456"/>
    <lineage>
        <taxon>Eukaryota</taxon>
        <taxon>Metazoa</taxon>
        <taxon>Ecdysozoa</taxon>
        <taxon>Arthropoda</taxon>
        <taxon>Hexapoda</taxon>
        <taxon>Insecta</taxon>
        <taxon>Pterygota</taxon>
        <taxon>Neoptera</taxon>
        <taxon>Endopterygota</taxon>
        <taxon>Hymenoptera</taxon>
        <taxon>Apocrita</taxon>
        <taxon>Aculeata</taxon>
        <taxon>Apoidea</taxon>
        <taxon>Anthophila</taxon>
        <taxon>Apidae</taxon>
        <taxon>Habropoda</taxon>
    </lineage>
</organism>
<dbReference type="GO" id="GO:0005741">
    <property type="term" value="C:mitochondrial outer membrane"/>
    <property type="evidence" value="ECO:0007669"/>
    <property type="project" value="UniProtKB-SubCell"/>
</dbReference>
<dbReference type="PANTHER" id="PTHR46208">
    <property type="entry name" value="MITOCHONDRIAL IMPORT RECEPTOR SUBUNIT TOM70"/>
    <property type="match status" value="1"/>
</dbReference>
<feature type="repeat" description="TPR" evidence="10">
    <location>
        <begin position="366"/>
        <end position="399"/>
    </location>
</feature>
<keyword evidence="4" id="KW-1000">Mitochondrion outer membrane</keyword>
<evidence type="ECO:0000256" key="8">
    <source>
        <dbReference type="ARBA" id="ARBA00023136"/>
    </source>
</evidence>
<dbReference type="SUPFAM" id="SSF48452">
    <property type="entry name" value="TPR-like"/>
    <property type="match status" value="1"/>
</dbReference>
<keyword evidence="5 10" id="KW-0802">TPR repeat</keyword>
<evidence type="ECO:0000256" key="4">
    <source>
        <dbReference type="ARBA" id="ARBA00022787"/>
    </source>
</evidence>
<keyword evidence="7" id="KW-0496">Mitochondrion</keyword>
<keyword evidence="3" id="KW-0677">Repeat</keyword>
<dbReference type="Pfam" id="PF13432">
    <property type="entry name" value="TPR_16"/>
    <property type="match status" value="1"/>
</dbReference>
<dbReference type="EMBL" id="KQ414648">
    <property type="protein sequence ID" value="KOC66261.1"/>
    <property type="molecule type" value="Genomic_DNA"/>
</dbReference>
<dbReference type="GO" id="GO:0008320">
    <property type="term" value="F:protein transmembrane transporter activity"/>
    <property type="evidence" value="ECO:0007669"/>
    <property type="project" value="TreeGrafter"/>
</dbReference>
<comment type="subcellular location">
    <subcellularLocation>
        <location evidence="1">Mitochondrion outer membrane</location>
        <topology evidence="1">Single-pass membrane protein</topology>
    </subcellularLocation>
</comment>
<feature type="repeat" description="TPR" evidence="10">
    <location>
        <begin position="441"/>
        <end position="474"/>
    </location>
</feature>
<reference evidence="12 13" key="1">
    <citation type="submission" date="2015-07" db="EMBL/GenBank/DDBJ databases">
        <title>The genome of Habropoda laboriosa.</title>
        <authorList>
            <person name="Pan H."/>
            <person name="Kapheim K."/>
        </authorList>
    </citation>
    <scope>NUCLEOTIDE SEQUENCE [LARGE SCALE GENOMIC DNA]</scope>
    <source>
        <strain evidence="12">0110345459</strain>
    </source>
</reference>
<sequence>MTRACGASNVTGPLPKWQLALAVATPVALGFGYMYYKNNRKPSSKPSRGKPKNSSKENGAPTSDKQISIDVDCPPTKIISEPETSLEKAQRYKNEGNDHFKMGKFDEAIAQYNIAIEVCPKENEEALATFYQNRAAAYEQLKKYSAVKADCTKAIELKPRYAKALHRRARVFELCNKLEAALEDLTTARISKSFSDESTITMSDRILNQLSRQNAIEYLANKTLIMPSQFFIKTYIAGFPSDPVFSMLKETDYSNISPGFAKVLQCVKEERYDDVIPLCTEEINSSEPDTLPDKMKVLLLRATFYLLLGHGAAIEDLGTIIDSDTASKSIKANALIKRASLFMQSENPDKSFCDFETAVELDPDCCDIYQCRGQVNLLMDKVNEAREDFKKAFELNPFFKVAYVQKCYADYRYGLAKGDEELITEGIKNCKKAFKKFPDCPECYILYAQILSEMRNYEKADIYFAKACEKDPHNATVYVHRGLLQLQGYGDVEKAIEYINKALEIDDKCESAYETLGLIEVQRGNFTEAIKLFDKALPLGRTVVELTHIFSLQNAVKIQYTVRDRLDSEQL</sequence>
<dbReference type="PROSITE" id="PS50005">
    <property type="entry name" value="TPR"/>
    <property type="match status" value="5"/>
</dbReference>
<dbReference type="STRING" id="597456.A0A0L7R660"/>
<accession>A0A0L7R660</accession>
<evidence type="ECO:0000313" key="12">
    <source>
        <dbReference type="EMBL" id="KOC66261.1"/>
    </source>
</evidence>
<evidence type="ECO:0000256" key="10">
    <source>
        <dbReference type="PROSITE-ProRule" id="PRU00339"/>
    </source>
</evidence>
<dbReference type="Gene3D" id="1.25.40.10">
    <property type="entry name" value="Tetratricopeptide repeat domain"/>
    <property type="match status" value="2"/>
</dbReference>
<keyword evidence="6" id="KW-1133">Transmembrane helix</keyword>
<dbReference type="Pfam" id="PF13181">
    <property type="entry name" value="TPR_8"/>
    <property type="match status" value="2"/>
</dbReference>
<dbReference type="GO" id="GO:0045039">
    <property type="term" value="P:protein insertion into mitochondrial inner membrane"/>
    <property type="evidence" value="ECO:0007669"/>
    <property type="project" value="TreeGrafter"/>
</dbReference>
<evidence type="ECO:0000256" key="7">
    <source>
        <dbReference type="ARBA" id="ARBA00023128"/>
    </source>
</evidence>
<feature type="repeat" description="TPR" evidence="10">
    <location>
        <begin position="332"/>
        <end position="365"/>
    </location>
</feature>
<dbReference type="Proteomes" id="UP000053825">
    <property type="component" value="Unassembled WGS sequence"/>
</dbReference>
<dbReference type="InterPro" id="IPR011990">
    <property type="entry name" value="TPR-like_helical_dom_sf"/>
</dbReference>
<dbReference type="AlphaFoldDB" id="A0A0L7R660"/>
<dbReference type="GO" id="GO:0030943">
    <property type="term" value="F:mitochondrion targeting sequence binding"/>
    <property type="evidence" value="ECO:0007669"/>
    <property type="project" value="TreeGrafter"/>
</dbReference>
<dbReference type="OrthoDB" id="66418at2759"/>